<dbReference type="PRINTS" id="PR00463">
    <property type="entry name" value="EP450I"/>
</dbReference>
<dbReference type="AlphaFoldDB" id="A0A9P4R723"/>
<dbReference type="InterPro" id="IPR002401">
    <property type="entry name" value="Cyt_P450_E_grp-I"/>
</dbReference>
<evidence type="ECO:0000256" key="3">
    <source>
        <dbReference type="ARBA" id="ARBA00023002"/>
    </source>
</evidence>
<dbReference type="GO" id="GO:0004497">
    <property type="term" value="F:monooxygenase activity"/>
    <property type="evidence" value="ECO:0007669"/>
    <property type="project" value="InterPro"/>
</dbReference>
<keyword evidence="8" id="KW-1185">Reference proteome</keyword>
<dbReference type="Pfam" id="PF00067">
    <property type="entry name" value="p450"/>
    <property type="match status" value="1"/>
</dbReference>
<organism evidence="7 8">
    <name type="scientific">Polyplosphaeria fusca</name>
    <dbReference type="NCBI Taxonomy" id="682080"/>
    <lineage>
        <taxon>Eukaryota</taxon>
        <taxon>Fungi</taxon>
        <taxon>Dikarya</taxon>
        <taxon>Ascomycota</taxon>
        <taxon>Pezizomycotina</taxon>
        <taxon>Dothideomycetes</taxon>
        <taxon>Pleosporomycetidae</taxon>
        <taxon>Pleosporales</taxon>
        <taxon>Tetraplosphaeriaceae</taxon>
        <taxon>Polyplosphaeria</taxon>
    </lineage>
</organism>
<dbReference type="PANTHER" id="PTHR46300:SF4">
    <property type="entry name" value="CYTOCHROME P450 98A3"/>
    <property type="match status" value="1"/>
</dbReference>
<evidence type="ECO:0000256" key="4">
    <source>
        <dbReference type="ARBA" id="ARBA00023004"/>
    </source>
</evidence>
<gene>
    <name evidence="7" type="ORF">EJ04DRAFT_548592</name>
</gene>
<dbReference type="InterPro" id="IPR036396">
    <property type="entry name" value="Cyt_P450_sf"/>
</dbReference>
<dbReference type="Gene3D" id="1.10.630.10">
    <property type="entry name" value="Cytochrome P450"/>
    <property type="match status" value="1"/>
</dbReference>
<keyword evidence="4 5" id="KW-0408">Iron</keyword>
<evidence type="ECO:0000256" key="6">
    <source>
        <dbReference type="SAM" id="Phobius"/>
    </source>
</evidence>
<keyword evidence="6" id="KW-0472">Membrane</keyword>
<evidence type="ECO:0000256" key="2">
    <source>
        <dbReference type="ARBA" id="ARBA00022723"/>
    </source>
</evidence>
<keyword evidence="6" id="KW-1133">Transmembrane helix</keyword>
<dbReference type="SUPFAM" id="SSF48264">
    <property type="entry name" value="Cytochrome P450"/>
    <property type="match status" value="1"/>
</dbReference>
<keyword evidence="2 5" id="KW-0479">Metal-binding</keyword>
<dbReference type="CDD" id="cd11065">
    <property type="entry name" value="CYP64-like"/>
    <property type="match status" value="1"/>
</dbReference>
<comment type="similarity">
    <text evidence="1">Belongs to the cytochrome P450 family.</text>
</comment>
<evidence type="ECO:0000313" key="7">
    <source>
        <dbReference type="EMBL" id="KAF2740094.1"/>
    </source>
</evidence>
<feature type="binding site" description="axial binding residue" evidence="5">
    <location>
        <position position="466"/>
    </location>
    <ligand>
        <name>heme</name>
        <dbReference type="ChEBI" id="CHEBI:30413"/>
    </ligand>
    <ligandPart>
        <name>Fe</name>
        <dbReference type="ChEBI" id="CHEBI:18248"/>
    </ligandPart>
</feature>
<feature type="transmembrane region" description="Helical" evidence="6">
    <location>
        <begin position="24"/>
        <end position="45"/>
    </location>
</feature>
<dbReference type="Proteomes" id="UP000799444">
    <property type="component" value="Unassembled WGS sequence"/>
</dbReference>
<dbReference type="InterPro" id="IPR001128">
    <property type="entry name" value="Cyt_P450"/>
</dbReference>
<evidence type="ECO:0000256" key="1">
    <source>
        <dbReference type="ARBA" id="ARBA00010617"/>
    </source>
</evidence>
<evidence type="ECO:0000313" key="8">
    <source>
        <dbReference type="Proteomes" id="UP000799444"/>
    </source>
</evidence>
<keyword evidence="3" id="KW-0560">Oxidoreductase</keyword>
<keyword evidence="5" id="KW-0349">Heme</keyword>
<dbReference type="EMBL" id="ML996101">
    <property type="protein sequence ID" value="KAF2740094.1"/>
    <property type="molecule type" value="Genomic_DNA"/>
</dbReference>
<reference evidence="7" key="1">
    <citation type="journal article" date="2020" name="Stud. Mycol.">
        <title>101 Dothideomycetes genomes: a test case for predicting lifestyles and emergence of pathogens.</title>
        <authorList>
            <person name="Haridas S."/>
            <person name="Albert R."/>
            <person name="Binder M."/>
            <person name="Bloem J."/>
            <person name="Labutti K."/>
            <person name="Salamov A."/>
            <person name="Andreopoulos B."/>
            <person name="Baker S."/>
            <person name="Barry K."/>
            <person name="Bills G."/>
            <person name="Bluhm B."/>
            <person name="Cannon C."/>
            <person name="Castanera R."/>
            <person name="Culley D."/>
            <person name="Daum C."/>
            <person name="Ezra D."/>
            <person name="Gonzalez J."/>
            <person name="Henrissat B."/>
            <person name="Kuo A."/>
            <person name="Liang C."/>
            <person name="Lipzen A."/>
            <person name="Lutzoni F."/>
            <person name="Magnuson J."/>
            <person name="Mondo S."/>
            <person name="Nolan M."/>
            <person name="Ohm R."/>
            <person name="Pangilinan J."/>
            <person name="Park H.-J."/>
            <person name="Ramirez L."/>
            <person name="Alfaro M."/>
            <person name="Sun H."/>
            <person name="Tritt A."/>
            <person name="Yoshinaga Y."/>
            <person name="Zwiers L.-H."/>
            <person name="Turgeon B."/>
            <person name="Goodwin S."/>
            <person name="Spatafora J."/>
            <person name="Crous P."/>
            <person name="Grigoriev I."/>
        </authorList>
    </citation>
    <scope>NUCLEOTIDE SEQUENCE</scope>
    <source>
        <strain evidence="7">CBS 125425</strain>
    </source>
</reference>
<dbReference type="OrthoDB" id="2789670at2759"/>
<evidence type="ECO:0000256" key="5">
    <source>
        <dbReference type="PIRSR" id="PIRSR602401-1"/>
    </source>
</evidence>
<accession>A0A9P4R723</accession>
<dbReference type="PANTHER" id="PTHR46300">
    <property type="entry name" value="P450, PUTATIVE (EUROFUNG)-RELATED-RELATED"/>
    <property type="match status" value="1"/>
</dbReference>
<protein>
    <submittedName>
        <fullName evidence="7">Cytochrome P450</fullName>
    </submittedName>
</protein>
<dbReference type="InterPro" id="IPR050364">
    <property type="entry name" value="Cytochrome_P450_fung"/>
</dbReference>
<sequence length="561" mass="64150">MAIEQLFEALPLHYVQHALTKYGAANLGLTLLVTLVVGILADYAWMLYIRSKMPPGPLPWPIVGNTFQLPDVKPWIYFEELSKKFNAPIITFWIGRNPTVWINDAWTASDLLEKRAGIYSSRPRMLVFAELGSGQNNLVNMITTTQAQRERWRVMRKVTHQGVGIQQVRKYRDFQNDESKIVAYDLLKTPEYYVEHFERYATSVVSIVGFGRRVSDAKDPIITEVIAFMHRAASLNVPGKTFPMLMETFPFLAKFPTEIAPWKGGLGRRGKSYRGHDFFYSLAEEAANNPGHEDCYSKFVFREAPKYNLNPQEISSLSGNLFGAGSDTSSSTLVTAVLAMRAFPDTLIPAWEELDRVVGSDRSPTFDDDENLPYMRALVKEVFRWRSVAIIGGQPHAPTQDDYYNGWLIPKQTWVQGNVWAIHHNEREFPDPDRFNPYRHMKDHPDWRPFPGEKGYMTFGWGRRVCSGQALAEQGTWLTVARLVWGFKISPALDAQGIPIPVDIFNYTDGLNMRPRPFKVDIKPRSEAIRQAMVHEGEQALADLAQYEGETKYRMSTFYKK</sequence>
<keyword evidence="6" id="KW-0812">Transmembrane</keyword>
<dbReference type="GO" id="GO:0005506">
    <property type="term" value="F:iron ion binding"/>
    <property type="evidence" value="ECO:0007669"/>
    <property type="project" value="InterPro"/>
</dbReference>
<comment type="cofactor">
    <cofactor evidence="5">
        <name>heme</name>
        <dbReference type="ChEBI" id="CHEBI:30413"/>
    </cofactor>
</comment>
<dbReference type="GO" id="GO:0020037">
    <property type="term" value="F:heme binding"/>
    <property type="evidence" value="ECO:0007669"/>
    <property type="project" value="InterPro"/>
</dbReference>
<proteinExistence type="inferred from homology"/>
<comment type="caution">
    <text evidence="7">The sequence shown here is derived from an EMBL/GenBank/DDBJ whole genome shotgun (WGS) entry which is preliminary data.</text>
</comment>
<name>A0A9P4R723_9PLEO</name>
<dbReference type="PRINTS" id="PR00385">
    <property type="entry name" value="P450"/>
</dbReference>
<dbReference type="GO" id="GO:0016705">
    <property type="term" value="F:oxidoreductase activity, acting on paired donors, with incorporation or reduction of molecular oxygen"/>
    <property type="evidence" value="ECO:0007669"/>
    <property type="project" value="InterPro"/>
</dbReference>